<dbReference type="Proteomes" id="UP000694700">
    <property type="component" value="Unplaced"/>
</dbReference>
<keyword evidence="6" id="KW-0234">DNA repair</keyword>
<dbReference type="PIRSF" id="PIRSF005813">
    <property type="entry name" value="MSH2"/>
    <property type="match status" value="1"/>
</dbReference>
<proteinExistence type="inferred from homology"/>
<dbReference type="SUPFAM" id="SSF52540">
    <property type="entry name" value="P-loop containing nucleoside triphosphate hydrolases"/>
    <property type="match status" value="1"/>
</dbReference>
<dbReference type="Gene3D" id="1.10.1420.10">
    <property type="match status" value="1"/>
</dbReference>
<evidence type="ECO:0000256" key="9">
    <source>
        <dbReference type="ARBA" id="ARBA00071136"/>
    </source>
</evidence>
<dbReference type="InterPro" id="IPR027417">
    <property type="entry name" value="P-loop_NTPase"/>
</dbReference>
<dbReference type="Pfam" id="PF05192">
    <property type="entry name" value="MutS_III"/>
    <property type="match status" value="1"/>
</dbReference>
<dbReference type="PROSITE" id="PS00486">
    <property type="entry name" value="DNA_MISMATCH_REPAIR_2"/>
    <property type="match status" value="1"/>
</dbReference>
<keyword evidence="2" id="KW-0547">Nucleotide-binding</keyword>
<dbReference type="GO" id="GO:0005524">
    <property type="term" value="F:ATP binding"/>
    <property type="evidence" value="ECO:0007669"/>
    <property type="project" value="UniProtKB-KW"/>
</dbReference>
<evidence type="ECO:0000313" key="12">
    <source>
        <dbReference type="Proteomes" id="UP000694700"/>
    </source>
</evidence>
<dbReference type="InterPro" id="IPR011184">
    <property type="entry name" value="DNA_mismatch_repair_Msh2"/>
</dbReference>
<dbReference type="InterPro" id="IPR036187">
    <property type="entry name" value="DNA_mismatch_repair_MutS_sf"/>
</dbReference>
<name>A0A8C1YHX9_CYPCA</name>
<evidence type="ECO:0000313" key="11">
    <source>
        <dbReference type="Ensembl" id="ENSCCRP00015007256.1"/>
    </source>
</evidence>
<comment type="similarity">
    <text evidence="1">Belongs to the DNA mismatch repair MutS family.</text>
</comment>
<dbReference type="GO" id="GO:0005634">
    <property type="term" value="C:nucleus"/>
    <property type="evidence" value="ECO:0007669"/>
    <property type="project" value="TreeGrafter"/>
</dbReference>
<evidence type="ECO:0000256" key="4">
    <source>
        <dbReference type="ARBA" id="ARBA00022840"/>
    </source>
</evidence>
<sequence length="756" mass="85125">MSEATNLQEPESTVRALSINEVEEDEGNREIFLSVFVQQGQIGLSYYDSCDYTLHYMPDTMDNSDLHLLDRVIQELSPNVFITSAKQEQSLLEFIEKLGLEISKQRLLSAHIPSLPPTITESEKIPYLSSCIPLDSVLMMRSIGGLLKCLERRTVGLDMEDSNICVSVTLFFVRIKLIYLFIIFALQIFKSELHPSVFKLQLGEKEGLSLYGKIHYSVHHLKLIKLQWFHRPTRDLNILKKRQEVIRFFTSPRNFADLNTLQSSLRNIKNISTLLHKMSLANPKVVVWQSLYKTVYNALCIRDTIRAMPQSIQLFSEISQNFTDDLFYIATYISKVVDFEGSVAENRFTVRPNVDPVIDEKKRRMMGLPDFLTDVARAELEKLDPRFSTCSIIYIPLIGFLLSVPRLPTMLDKQSFEIEGLDFMFLSKDQLHYRSARTKELDSMLGDLHCDTLDLEMVVMRKLQASVLQRSHCLYKVMSLCAELDCLIALAQASLDHGYCSPTLTSNHRLALIESRHPLLELCTPVFVSNTYISSETEGKVKVITGPNSSGKSIYLKQVGLIVFMALIGSDVPAKEAEIGLVDGIFSRIHSRESVSVGLSTFMLDLNQMTGSLNHSTGDSLVLVDEFGKGTNTVDGLALLTASLNNWMRRGPQCPHLLMSTCFHSLIQLGLISNSPLLDLLTLETAIEGEELVFLYQVKNGICQSSCAANIATLAGISDDLVKRGVEVSELYRTGRAIRKMNSPSSDEQYSRYGMV</sequence>
<dbReference type="FunFam" id="1.10.1420.10:FF:000008">
    <property type="entry name" value="MutS homolog 5 (E. coli)"/>
    <property type="match status" value="1"/>
</dbReference>
<evidence type="ECO:0000256" key="1">
    <source>
        <dbReference type="ARBA" id="ARBA00006271"/>
    </source>
</evidence>
<dbReference type="SMART" id="SM00533">
    <property type="entry name" value="MUTSd"/>
    <property type="match status" value="1"/>
</dbReference>
<dbReference type="Gene3D" id="3.40.50.300">
    <property type="entry name" value="P-loop containing nucleotide triphosphate hydrolases"/>
    <property type="match status" value="1"/>
</dbReference>
<evidence type="ECO:0000256" key="3">
    <source>
        <dbReference type="ARBA" id="ARBA00022763"/>
    </source>
</evidence>
<evidence type="ECO:0000256" key="7">
    <source>
        <dbReference type="ARBA" id="ARBA00023254"/>
    </source>
</evidence>
<keyword evidence="5" id="KW-0238">DNA-binding</keyword>
<dbReference type="InterPro" id="IPR045076">
    <property type="entry name" value="MutS"/>
</dbReference>
<dbReference type="SMART" id="SM00534">
    <property type="entry name" value="MUTSac"/>
    <property type="match status" value="1"/>
</dbReference>
<keyword evidence="3" id="KW-0227">DNA damage</keyword>
<protein>
    <recommendedName>
        <fullName evidence="9">MutS protein homolog 5</fullName>
    </recommendedName>
</protein>
<dbReference type="FunFam" id="3.40.50.300:FF:000820">
    <property type="entry name" value="MutS homolog 5 (E. coli)"/>
    <property type="match status" value="1"/>
</dbReference>
<keyword evidence="7" id="KW-0469">Meiosis</keyword>
<dbReference type="PANTHER" id="PTHR11361:SF20">
    <property type="entry name" value="MUTS PROTEIN HOMOLOG 5"/>
    <property type="match status" value="1"/>
</dbReference>
<dbReference type="SUPFAM" id="SSF48334">
    <property type="entry name" value="DNA repair protein MutS, domain III"/>
    <property type="match status" value="1"/>
</dbReference>
<feature type="domain" description="DNA mismatch repair proteins mutS family" evidence="10">
    <location>
        <begin position="620"/>
        <end position="636"/>
    </location>
</feature>
<evidence type="ECO:0000256" key="2">
    <source>
        <dbReference type="ARBA" id="ARBA00022741"/>
    </source>
</evidence>
<reference evidence="11" key="1">
    <citation type="submission" date="2025-08" db="UniProtKB">
        <authorList>
            <consortium name="Ensembl"/>
        </authorList>
    </citation>
    <scope>IDENTIFICATION</scope>
</reference>
<evidence type="ECO:0000256" key="6">
    <source>
        <dbReference type="ARBA" id="ARBA00023204"/>
    </source>
</evidence>
<dbReference type="PANTHER" id="PTHR11361">
    <property type="entry name" value="DNA MISMATCH REPAIR PROTEIN MUTS FAMILY MEMBER"/>
    <property type="match status" value="1"/>
</dbReference>
<dbReference type="GO" id="GO:0006298">
    <property type="term" value="P:mismatch repair"/>
    <property type="evidence" value="ECO:0007669"/>
    <property type="project" value="InterPro"/>
</dbReference>
<dbReference type="GO" id="GO:0140664">
    <property type="term" value="F:ATP-dependent DNA damage sensor activity"/>
    <property type="evidence" value="ECO:0007669"/>
    <property type="project" value="InterPro"/>
</dbReference>
<evidence type="ECO:0000256" key="8">
    <source>
        <dbReference type="ARBA" id="ARBA00057350"/>
    </source>
</evidence>
<dbReference type="InterPro" id="IPR000432">
    <property type="entry name" value="DNA_mismatch_repair_MutS_C"/>
</dbReference>
<comment type="function">
    <text evidence="8">Involved in DNA mismatch repair and meiotic recombination processes. Facilitates crossovers between homologs during meiosis.</text>
</comment>
<dbReference type="AlphaFoldDB" id="A0A8C1YHX9"/>
<dbReference type="InterPro" id="IPR007696">
    <property type="entry name" value="DNA_mismatch_repair_MutS_core"/>
</dbReference>
<dbReference type="Pfam" id="PF00488">
    <property type="entry name" value="MutS_V"/>
    <property type="match status" value="1"/>
</dbReference>
<accession>A0A8C1YHX9</accession>
<dbReference type="GO" id="GO:0030983">
    <property type="term" value="F:mismatched DNA binding"/>
    <property type="evidence" value="ECO:0007669"/>
    <property type="project" value="InterPro"/>
</dbReference>
<organism evidence="11 12">
    <name type="scientific">Cyprinus carpio</name>
    <name type="common">Common carp</name>
    <dbReference type="NCBI Taxonomy" id="7962"/>
    <lineage>
        <taxon>Eukaryota</taxon>
        <taxon>Metazoa</taxon>
        <taxon>Chordata</taxon>
        <taxon>Craniata</taxon>
        <taxon>Vertebrata</taxon>
        <taxon>Euteleostomi</taxon>
        <taxon>Actinopterygii</taxon>
        <taxon>Neopterygii</taxon>
        <taxon>Teleostei</taxon>
        <taxon>Ostariophysi</taxon>
        <taxon>Cypriniformes</taxon>
        <taxon>Cyprinidae</taxon>
        <taxon>Cyprininae</taxon>
        <taxon>Cyprinus</taxon>
    </lineage>
</organism>
<evidence type="ECO:0000256" key="5">
    <source>
        <dbReference type="ARBA" id="ARBA00023125"/>
    </source>
</evidence>
<dbReference type="GO" id="GO:0051026">
    <property type="term" value="P:chiasma assembly"/>
    <property type="evidence" value="ECO:0007669"/>
    <property type="project" value="TreeGrafter"/>
</dbReference>
<dbReference type="Ensembl" id="ENSCCRT00015007549.1">
    <property type="protein sequence ID" value="ENSCCRP00015007256.1"/>
    <property type="gene ID" value="ENSCCRG00015003647.1"/>
</dbReference>
<keyword evidence="4" id="KW-0067">ATP-binding</keyword>
<evidence type="ECO:0000259" key="10">
    <source>
        <dbReference type="PROSITE" id="PS00486"/>
    </source>
</evidence>